<dbReference type="PANTHER" id="PTHR43215:SF14">
    <property type="entry name" value="RADIAL SPOKE HEAD 1 HOMOLOG"/>
    <property type="match status" value="1"/>
</dbReference>
<evidence type="ECO:0000313" key="4">
    <source>
        <dbReference type="Proteomes" id="UP000282613"/>
    </source>
</evidence>
<dbReference type="OrthoDB" id="423343at2759"/>
<dbReference type="SMART" id="SM00698">
    <property type="entry name" value="MORN"/>
    <property type="match status" value="6"/>
</dbReference>
<name>A0A0R3W974_TAEAS</name>
<dbReference type="STRING" id="60517.A0A0R3W974"/>
<feature type="compositionally biased region" description="Acidic residues" evidence="2">
    <location>
        <begin position="288"/>
        <end position="297"/>
    </location>
</feature>
<dbReference type="PANTHER" id="PTHR43215">
    <property type="entry name" value="RADIAL SPOKE HEAD 1 HOMOLOG"/>
    <property type="match status" value="1"/>
</dbReference>
<dbReference type="GO" id="GO:0007286">
    <property type="term" value="P:spermatid development"/>
    <property type="evidence" value="ECO:0007669"/>
    <property type="project" value="TreeGrafter"/>
</dbReference>
<dbReference type="GO" id="GO:0035082">
    <property type="term" value="P:axoneme assembly"/>
    <property type="evidence" value="ECO:0007669"/>
    <property type="project" value="TreeGrafter"/>
</dbReference>
<dbReference type="EMBL" id="UYRS01018559">
    <property type="protein sequence ID" value="VDK37663.1"/>
    <property type="molecule type" value="Genomic_DNA"/>
</dbReference>
<gene>
    <name evidence="3" type="ORF">TASK_LOCUS6982</name>
</gene>
<feature type="compositionally biased region" description="Basic and acidic residues" evidence="2">
    <location>
        <begin position="299"/>
        <end position="314"/>
    </location>
</feature>
<feature type="compositionally biased region" description="Low complexity" evidence="2">
    <location>
        <begin position="232"/>
        <end position="241"/>
    </location>
</feature>
<dbReference type="InterPro" id="IPR003409">
    <property type="entry name" value="MORN"/>
</dbReference>
<reference evidence="3 4" key="2">
    <citation type="submission" date="2018-11" db="EMBL/GenBank/DDBJ databases">
        <authorList>
            <consortium name="Pathogen Informatics"/>
        </authorList>
    </citation>
    <scope>NUCLEOTIDE SEQUENCE [LARGE SCALE GENOMIC DNA]</scope>
</reference>
<organism evidence="5">
    <name type="scientific">Taenia asiatica</name>
    <name type="common">Asian tapeworm</name>
    <dbReference type="NCBI Taxonomy" id="60517"/>
    <lineage>
        <taxon>Eukaryota</taxon>
        <taxon>Metazoa</taxon>
        <taxon>Spiralia</taxon>
        <taxon>Lophotrochozoa</taxon>
        <taxon>Platyhelminthes</taxon>
        <taxon>Cestoda</taxon>
        <taxon>Eucestoda</taxon>
        <taxon>Cyclophyllidea</taxon>
        <taxon>Taeniidae</taxon>
        <taxon>Taenia</taxon>
    </lineage>
</organism>
<proteinExistence type="predicted"/>
<dbReference type="Gene3D" id="2.20.110.10">
    <property type="entry name" value="Histone H3 K4-specific methyltransferase SET7/9 N-terminal domain"/>
    <property type="match status" value="3"/>
</dbReference>
<evidence type="ECO:0000256" key="1">
    <source>
        <dbReference type="ARBA" id="ARBA00022737"/>
    </source>
</evidence>
<feature type="compositionally biased region" description="Acidic residues" evidence="2">
    <location>
        <begin position="320"/>
        <end position="341"/>
    </location>
</feature>
<evidence type="ECO:0000256" key="2">
    <source>
        <dbReference type="SAM" id="MobiDB-lite"/>
    </source>
</evidence>
<feature type="region of interest" description="Disordered" evidence="2">
    <location>
        <begin position="223"/>
        <end position="260"/>
    </location>
</feature>
<dbReference type="GO" id="GO:0031514">
    <property type="term" value="C:motile cilium"/>
    <property type="evidence" value="ECO:0007669"/>
    <property type="project" value="TreeGrafter"/>
</dbReference>
<dbReference type="Pfam" id="PF02493">
    <property type="entry name" value="MORN"/>
    <property type="match status" value="7"/>
</dbReference>
<reference evidence="5" key="1">
    <citation type="submission" date="2016-04" db="UniProtKB">
        <authorList>
            <consortium name="WormBaseParasite"/>
        </authorList>
    </citation>
    <scope>IDENTIFICATION</scope>
</reference>
<dbReference type="Proteomes" id="UP000282613">
    <property type="component" value="Unassembled WGS sequence"/>
</dbReference>
<feature type="region of interest" description="Disordered" evidence="2">
    <location>
        <begin position="272"/>
        <end position="347"/>
    </location>
</feature>
<feature type="compositionally biased region" description="Basic and acidic residues" evidence="2">
    <location>
        <begin position="242"/>
        <end position="251"/>
    </location>
</feature>
<keyword evidence="1" id="KW-0677">Repeat</keyword>
<dbReference type="SUPFAM" id="SSF82185">
    <property type="entry name" value="Histone H3 K4-specific methyltransferase SET7/9 N-terminal domain"/>
    <property type="match status" value="2"/>
</dbReference>
<dbReference type="GO" id="GO:0005634">
    <property type="term" value="C:nucleus"/>
    <property type="evidence" value="ECO:0007669"/>
    <property type="project" value="TreeGrafter"/>
</dbReference>
<evidence type="ECO:0000313" key="3">
    <source>
        <dbReference type="EMBL" id="VDK37663.1"/>
    </source>
</evidence>
<evidence type="ECO:0000313" key="5">
    <source>
        <dbReference type="WBParaSite" id="TASK_0000698101-mRNA-1"/>
    </source>
</evidence>
<protein>
    <submittedName>
        <fullName evidence="5">Radial spoke head 1 homolog</fullName>
    </submittedName>
</protein>
<dbReference type="AlphaFoldDB" id="A0A0R3W974"/>
<keyword evidence="4" id="KW-1185">Reference proteome</keyword>
<accession>A0A0R3W974</accession>
<sequence>MSEDDVEEGEDEIYLGVYEGGRNEKGERHGFGKTILPNHDTYEGMYENGLRNGKGYYLFKNGARYLGEYLDNRKHGQGTFYYPDGSRYEGYWADDKRNGYGTYYYINGDTYEGEWRDHVRHGKGTYTFAESGCKFVGVWRDGLMDGSGEVINPKYRFLGTWRKGHLFGEGKYVFDKLNCQQTGEYLLFPGEPEERRQGDDESFTVSRWRARAIELVRIEEPATELDVSETPSPSQRKASSSSEKKSHEDVQVKNVNEGDSACTENLVNVVTPDDANPQAVNNAHSEVEEAPLEEMPDSLDGKRMIEEGDEHKEPTIQNDSLEEDPTLMDDSVEQLEADVSEEPSTVE</sequence>
<dbReference type="WBParaSite" id="TASK_0000698101-mRNA-1">
    <property type="protein sequence ID" value="TASK_0000698101-mRNA-1"/>
    <property type="gene ID" value="TASK_0000698101"/>
</dbReference>